<dbReference type="FunFam" id="1.20.1560.10:FF:000013">
    <property type="entry name" value="ABC transporter C family member 2"/>
    <property type="match status" value="1"/>
</dbReference>
<dbReference type="GO" id="GO:0140359">
    <property type="term" value="F:ABC-type transporter activity"/>
    <property type="evidence" value="ECO:0007669"/>
    <property type="project" value="InterPro"/>
</dbReference>
<evidence type="ECO:0000256" key="9">
    <source>
        <dbReference type="SAM" id="MobiDB-lite"/>
    </source>
</evidence>
<feature type="transmembrane region" description="Helical" evidence="10">
    <location>
        <begin position="531"/>
        <end position="549"/>
    </location>
</feature>
<evidence type="ECO:0000256" key="8">
    <source>
        <dbReference type="ARBA" id="ARBA00023136"/>
    </source>
</evidence>
<organism evidence="13 14">
    <name type="scientific">Phanerochaete sordida</name>
    <dbReference type="NCBI Taxonomy" id="48140"/>
    <lineage>
        <taxon>Eukaryota</taxon>
        <taxon>Fungi</taxon>
        <taxon>Dikarya</taxon>
        <taxon>Basidiomycota</taxon>
        <taxon>Agaricomycotina</taxon>
        <taxon>Agaricomycetes</taxon>
        <taxon>Polyporales</taxon>
        <taxon>Phanerochaetaceae</taxon>
        <taxon>Phanerochaete</taxon>
    </lineage>
</organism>
<dbReference type="GO" id="GO:0005524">
    <property type="term" value="F:ATP binding"/>
    <property type="evidence" value="ECO:0007669"/>
    <property type="project" value="UniProtKB-KW"/>
</dbReference>
<evidence type="ECO:0000313" key="14">
    <source>
        <dbReference type="Proteomes" id="UP000703269"/>
    </source>
</evidence>
<keyword evidence="14" id="KW-1185">Reference proteome</keyword>
<feature type="transmembrane region" description="Helical" evidence="10">
    <location>
        <begin position="1061"/>
        <end position="1089"/>
    </location>
</feature>
<evidence type="ECO:0000256" key="7">
    <source>
        <dbReference type="ARBA" id="ARBA00022989"/>
    </source>
</evidence>
<feature type="transmembrane region" description="Helical" evidence="10">
    <location>
        <begin position="615"/>
        <end position="636"/>
    </location>
</feature>
<evidence type="ECO:0000256" key="5">
    <source>
        <dbReference type="ARBA" id="ARBA00022741"/>
    </source>
</evidence>
<keyword evidence="4" id="KW-0677">Repeat</keyword>
<dbReference type="PANTHER" id="PTHR24223">
    <property type="entry name" value="ATP-BINDING CASSETTE SUB-FAMILY C"/>
    <property type="match status" value="1"/>
</dbReference>
<dbReference type="CDD" id="cd03250">
    <property type="entry name" value="ABCC_MRP_domain1"/>
    <property type="match status" value="1"/>
</dbReference>
<feature type="transmembrane region" description="Helical" evidence="10">
    <location>
        <begin position="294"/>
        <end position="313"/>
    </location>
</feature>
<dbReference type="FunFam" id="3.40.50.300:FF:000838">
    <property type="entry name" value="ABC multidrug transporter (Eurofung)"/>
    <property type="match status" value="1"/>
</dbReference>
<feature type="transmembrane region" description="Helical" evidence="10">
    <location>
        <begin position="1276"/>
        <end position="1298"/>
    </location>
</feature>
<dbReference type="InterPro" id="IPR027417">
    <property type="entry name" value="P-loop_NTPase"/>
</dbReference>
<dbReference type="Pfam" id="PF00005">
    <property type="entry name" value="ABC_tran"/>
    <property type="match status" value="2"/>
</dbReference>
<dbReference type="PROSITE" id="PS50893">
    <property type="entry name" value="ABC_TRANSPORTER_2"/>
    <property type="match status" value="2"/>
</dbReference>
<keyword evidence="7 10" id="KW-1133">Transmembrane helix</keyword>
<dbReference type="Gene3D" id="3.40.50.300">
    <property type="entry name" value="P-loop containing nucleotide triphosphate hydrolases"/>
    <property type="match status" value="2"/>
</dbReference>
<feature type="transmembrane region" description="Helical" evidence="10">
    <location>
        <begin position="1162"/>
        <end position="1181"/>
    </location>
</feature>
<reference evidence="13 14" key="1">
    <citation type="submission" date="2021-08" db="EMBL/GenBank/DDBJ databases">
        <title>Draft Genome Sequence of Phanerochaete sordida strain YK-624.</title>
        <authorList>
            <person name="Mori T."/>
            <person name="Dohra H."/>
            <person name="Suzuki T."/>
            <person name="Kawagishi H."/>
            <person name="Hirai H."/>
        </authorList>
    </citation>
    <scope>NUCLEOTIDE SEQUENCE [LARGE SCALE GENOMIC DNA]</scope>
    <source>
        <strain evidence="13 14">YK-624</strain>
    </source>
</reference>
<dbReference type="SUPFAM" id="SSF90123">
    <property type="entry name" value="ABC transporter transmembrane region"/>
    <property type="match status" value="2"/>
</dbReference>
<evidence type="ECO:0000256" key="10">
    <source>
        <dbReference type="SAM" id="Phobius"/>
    </source>
</evidence>
<feature type="domain" description="ABC transmembrane type-1" evidence="12">
    <location>
        <begin position="298"/>
        <end position="671"/>
    </location>
</feature>
<feature type="domain" description="ABC transporter" evidence="11">
    <location>
        <begin position="1339"/>
        <end position="1576"/>
    </location>
</feature>
<evidence type="ECO:0000256" key="4">
    <source>
        <dbReference type="ARBA" id="ARBA00022737"/>
    </source>
</evidence>
<dbReference type="PANTHER" id="PTHR24223:SF356">
    <property type="entry name" value="ATP-BINDING CASSETTE TRANSPORTER ABC4"/>
    <property type="match status" value="1"/>
</dbReference>
<feature type="domain" description="ABC transporter" evidence="11">
    <location>
        <begin position="712"/>
        <end position="955"/>
    </location>
</feature>
<protein>
    <submittedName>
        <fullName evidence="13">Multidrug resistance-associated ABC transporter</fullName>
    </submittedName>
</protein>
<dbReference type="Proteomes" id="UP000703269">
    <property type="component" value="Unassembled WGS sequence"/>
</dbReference>
<dbReference type="Gene3D" id="1.20.1560.10">
    <property type="entry name" value="ABC transporter type 1, transmembrane domain"/>
    <property type="match status" value="3"/>
</dbReference>
<dbReference type="InterPro" id="IPR050173">
    <property type="entry name" value="ABC_transporter_C-like"/>
</dbReference>
<dbReference type="EMBL" id="BPQB01000004">
    <property type="protein sequence ID" value="GJE86639.1"/>
    <property type="molecule type" value="Genomic_DNA"/>
</dbReference>
<dbReference type="InterPro" id="IPR003593">
    <property type="entry name" value="AAA+_ATPase"/>
</dbReference>
<dbReference type="GO" id="GO:0016887">
    <property type="term" value="F:ATP hydrolysis activity"/>
    <property type="evidence" value="ECO:0007669"/>
    <property type="project" value="InterPro"/>
</dbReference>
<feature type="transmembrane region" description="Helical" evidence="10">
    <location>
        <begin position="334"/>
        <end position="353"/>
    </location>
</feature>
<dbReference type="InterPro" id="IPR036640">
    <property type="entry name" value="ABC1_TM_sf"/>
</dbReference>
<sequence>MSYTANLQTILVSSFEASHGRLWLDERIFPCYVATVSLLTLIASDLFGSVFSPEVHKRVKDELEAPSTSCGFIVRRGGGVIFAFKLARLASVFTLLALTVIGAAQSGSESFWIYAAQVLAVASNMFPCLAALNVIAPAEQGLRYSFHLSGVTFLIAAVYAYRDIWPLMTLVLQPKDGHEGRILWAKIALVTFAGGIEPLLEPYPYIPFDPLHHRQPSPEQTSSIFSMILYIWLEPLIWHAYRVPHLPATDLPPLCDYDETKNLIGRSQHRLDPFSGAKKRHLFWGLLSIFRRTVAAQAVLITINGFVSISIPIGTNRLLRYLETDGEEAFLKPWVWILWVGGAPIIMTIVFQYQNYVSTGLLVRVQSVITSLVFDHALRIRLKAEVPDKTAAKETVKPPPLNSDVQGPDGSDSDDAKTVQSRATGVSASTAPSNATVSTSATLVPPIADPKNHSNGAETTPSKATTGSKAQEKKGDAHQGGHLMGRITNLVTSDLSNITSGRDFLLLILSTPLRVTLSILFLYSVLGWSSFVGLGVMVALLPVPTWLAARLQDVQKQKMKVTDARVQTVAEIMSVLRMVKLFGWEQRMNEKVAEKREEELNLIWKRRLIELTNICINYCIPLVHMVVTYAIFTLVMKRELTASVVFSSMTAFDKMRGYINRVADIIPQLISANVSLTRVADFLNTTELLDSFTESGSGQAVSAASEAHRDDIGFGDVAFSWTNEGPGNVDTPAASPQTFRLRIDTDVHFKRGAFNLIVGPTGSGKTSVLMALLGEMHYIPLGPDSWMHLPRAGGVAYAAQESWIQSETIRENILFGAPFDEERYEKAVYQCGLTRDLSLFDAGDATEVGEKGLTLSGGQKARVTLARAVYSSAEILLLDDVLAALDVHTARWVVDKCFKGDLVRGRTVLLVTHNIALASPLAEFVVSLQDGNIASQGSASEVLDMIPELQEEMKHEQEAIQLDEAEDAVVTDTSRLDVSSTPDTKTGKLVVAEEIALGRISWAAFKLLLVGLGGRFPPLFWGQFLVGETMSDVFGVVQMWWLGYWAGQYAQHDASEVRVAFYLEIYCAFVAATILTHVYAQIIYTVAMLRSSRSIHAKLVTSLLASTFRWLDVTPISRVTTRCTQDVQAIDNQVPRLLGAFVHMVITSLIKVGAIVLFTPVFLLPAVFIAGLGGFLGQVFIKAQLSVKREMSNAKAPVLGVFGSTLHGLISIRAYGAQQACRATLHERQDRYVRAARSFYNVNRWIGTRLNLLGDFFVASLAYYLLYGPLRTNPSVVGFVISQAVGLSDLILVVIRLFNNLEVNSNSLERIKQYLDIEHEPESTSDGTPPAYWPSSGDVRVEGLSARYSPDGPKVLQDISFHVKPGQRVGVVGRTGSGKSTLTLALLRCIYTEGRVTLDGLDTASANLDALRSHITIIPQVPELLSGTLRHNLDVFAQHDDATLHGALRAAGLFRLHASADARRLTLDTDVASAGANLSVGQRQIVALARAIVRGSKLLVLDEATSAIDYETDAVIQAALRTELARDVTVVTVAHRLQTVMDYDKIMVLDAGRLIEYDSPRALLQKEGSLLRALVDESADRDALYALAEGRAAA</sequence>
<comment type="caution">
    <text evidence="13">The sequence shown here is derived from an EMBL/GenBank/DDBJ whole genome shotgun (WGS) entry which is preliminary data.</text>
</comment>
<evidence type="ECO:0000313" key="13">
    <source>
        <dbReference type="EMBL" id="GJE86639.1"/>
    </source>
</evidence>
<feature type="compositionally biased region" description="Polar residues" evidence="9">
    <location>
        <begin position="418"/>
        <end position="442"/>
    </location>
</feature>
<dbReference type="InterPro" id="IPR011527">
    <property type="entry name" value="ABC1_TM_dom"/>
</dbReference>
<feature type="transmembrane region" description="Helical" evidence="10">
    <location>
        <begin position="111"/>
        <end position="132"/>
    </location>
</feature>
<dbReference type="GO" id="GO:0016020">
    <property type="term" value="C:membrane"/>
    <property type="evidence" value="ECO:0007669"/>
    <property type="project" value="UniProtKB-SubCell"/>
</dbReference>
<evidence type="ECO:0000256" key="6">
    <source>
        <dbReference type="ARBA" id="ARBA00022840"/>
    </source>
</evidence>
<dbReference type="SUPFAM" id="SSF52540">
    <property type="entry name" value="P-loop containing nucleoside triphosphate hydrolases"/>
    <property type="match status" value="2"/>
</dbReference>
<dbReference type="PROSITE" id="PS00211">
    <property type="entry name" value="ABC_TRANSPORTER_1"/>
    <property type="match status" value="1"/>
</dbReference>
<feature type="region of interest" description="Disordered" evidence="9">
    <location>
        <begin position="390"/>
        <end position="481"/>
    </location>
</feature>
<dbReference type="CDD" id="cd18604">
    <property type="entry name" value="ABC_6TM_VMR1_D2_like"/>
    <property type="match status" value="1"/>
</dbReference>
<evidence type="ECO:0000256" key="2">
    <source>
        <dbReference type="ARBA" id="ARBA00022448"/>
    </source>
</evidence>
<feature type="domain" description="ABC transmembrane type-1" evidence="12">
    <location>
        <begin position="1031"/>
        <end position="1302"/>
    </location>
</feature>
<evidence type="ECO:0000259" key="12">
    <source>
        <dbReference type="PROSITE" id="PS50929"/>
    </source>
</evidence>
<feature type="compositionally biased region" description="Polar residues" evidence="9">
    <location>
        <begin position="453"/>
        <end position="469"/>
    </location>
</feature>
<dbReference type="Pfam" id="PF00664">
    <property type="entry name" value="ABC_membrane"/>
    <property type="match status" value="2"/>
</dbReference>
<feature type="compositionally biased region" description="Basic and acidic residues" evidence="9">
    <location>
        <begin position="470"/>
        <end position="479"/>
    </location>
</feature>
<keyword evidence="2" id="KW-0813">Transport</keyword>
<comment type="subcellular location">
    <subcellularLocation>
        <location evidence="1">Membrane</location>
        <topology evidence="1">Multi-pass membrane protein</topology>
    </subcellularLocation>
</comment>
<accession>A0A9P3G2F1</accession>
<evidence type="ECO:0000259" key="11">
    <source>
        <dbReference type="PROSITE" id="PS50893"/>
    </source>
</evidence>
<keyword evidence="6" id="KW-0067">ATP-binding</keyword>
<evidence type="ECO:0000256" key="3">
    <source>
        <dbReference type="ARBA" id="ARBA00022692"/>
    </source>
</evidence>
<feature type="transmembrane region" description="Helical" evidence="10">
    <location>
        <begin position="1250"/>
        <end position="1270"/>
    </location>
</feature>
<dbReference type="CDD" id="cd03244">
    <property type="entry name" value="ABCC_MRP_domain2"/>
    <property type="match status" value="1"/>
</dbReference>
<keyword evidence="8 10" id="KW-0472">Membrane</keyword>
<dbReference type="InterPro" id="IPR003439">
    <property type="entry name" value="ABC_transporter-like_ATP-bd"/>
</dbReference>
<feature type="transmembrane region" description="Helical" evidence="10">
    <location>
        <begin position="86"/>
        <end position="105"/>
    </location>
</feature>
<dbReference type="CDD" id="cd18596">
    <property type="entry name" value="ABC_6TM_VMR1_D1_like"/>
    <property type="match status" value="1"/>
</dbReference>
<dbReference type="PROSITE" id="PS50929">
    <property type="entry name" value="ABC_TM1F"/>
    <property type="match status" value="2"/>
</dbReference>
<dbReference type="SMART" id="SM00382">
    <property type="entry name" value="AAA"/>
    <property type="match status" value="2"/>
</dbReference>
<gene>
    <name evidence="13" type="ORF">PsYK624_027200</name>
</gene>
<evidence type="ECO:0000256" key="1">
    <source>
        <dbReference type="ARBA" id="ARBA00004141"/>
    </source>
</evidence>
<keyword evidence="5" id="KW-0547">Nucleotide-binding</keyword>
<keyword evidence="3 10" id="KW-0812">Transmembrane</keyword>
<dbReference type="OrthoDB" id="6500128at2759"/>
<name>A0A9P3G2F1_9APHY</name>
<feature type="transmembrane region" description="Helical" evidence="10">
    <location>
        <begin position="504"/>
        <end position="525"/>
    </location>
</feature>
<dbReference type="InterPro" id="IPR017871">
    <property type="entry name" value="ABC_transporter-like_CS"/>
</dbReference>
<proteinExistence type="predicted"/>